<evidence type="ECO:0000256" key="7">
    <source>
        <dbReference type="SAM" id="Coils"/>
    </source>
</evidence>
<dbReference type="SUPFAM" id="SSF47576">
    <property type="entry name" value="Calponin-homology domain, CH-domain"/>
    <property type="match status" value="1"/>
</dbReference>
<keyword evidence="6" id="KW-0009">Actin-binding</keyword>
<feature type="coiled-coil region" evidence="7">
    <location>
        <begin position="1766"/>
        <end position="1793"/>
    </location>
</feature>
<feature type="coiled-coil region" evidence="7">
    <location>
        <begin position="1043"/>
        <end position="1089"/>
    </location>
</feature>
<dbReference type="InterPro" id="IPR036872">
    <property type="entry name" value="CH_dom_sf"/>
</dbReference>
<feature type="compositionally biased region" description="Polar residues" evidence="8">
    <location>
        <begin position="3836"/>
        <end position="3845"/>
    </location>
</feature>
<reference evidence="10" key="1">
    <citation type="submission" date="2024-06" db="EMBL/GenBank/DDBJ databases">
        <authorList>
            <person name="Liu X."/>
            <person name="Lenzi L."/>
            <person name="Haldenby T S."/>
            <person name="Uol C."/>
        </authorList>
    </citation>
    <scope>NUCLEOTIDE SEQUENCE</scope>
</reference>
<dbReference type="Proteomes" id="UP001497525">
    <property type="component" value="Unassembled WGS sequence"/>
</dbReference>
<evidence type="ECO:0000256" key="3">
    <source>
        <dbReference type="ARBA" id="ARBA00022737"/>
    </source>
</evidence>
<keyword evidence="4" id="KW-1133">Transmembrane helix</keyword>
<feature type="domain" description="Calponin-homology (CH)" evidence="9">
    <location>
        <begin position="363"/>
        <end position="470"/>
    </location>
</feature>
<feature type="region of interest" description="Disordered" evidence="8">
    <location>
        <begin position="4353"/>
        <end position="4415"/>
    </location>
</feature>
<feature type="region of interest" description="Disordered" evidence="8">
    <location>
        <begin position="76"/>
        <end position="100"/>
    </location>
</feature>
<sequence length="4519" mass="514647">MNNFRIYVPDHSGVTGIPRLCTSKNPSVGKFDQPLNGTRNYLHIDEILDTKLQLGDNAGEDLTTAESWSDCSLLERQPSQEQNEQEDMNPSITRPTTLYMPKSYNRGGYSEEFLEPYTTECSTQIVQIFNRIEDNSPTDLSVFDRAMVANNTTSAPVAQTCVHIRPGLKRREVQNVFDQRADKSAGKYRLRWANSGMGGLKLGLGDHRDWVPQSPTGTESYGMSHCTPLSSPIGVTARLIQRDTVPEAALDFPSRRLARQRIHQTNLQRLKNIYAATEIPKAITTFTEQDDYVNRPAIPIVTVDHYPSDLPEYQSWEDPGSTNLGQKETHYSDYPPESQTMPITGRKPTTEDKMQTRKAEQERVQKKTFTNWLNTYLCNSDIPMKIIDLYEDMRDGIALIRILEVLSKQKLHTEVRPQMQKVHCLANIKTATEFLAEKNVRLVNINPSDIYDGRPAIVLGLIWSIILHFQIEEQEELLMKILGLPAGTRSRGSAKQILKKWVQDIFAGKYDVQVQDFGPSWRDGYAFSAMVHNIDSNLVQMDQLRNRSHRENLEHAFVQAETYLGIPRLLDPEDVDVDRPDEKSIMTYVAQFFKAYPDAGKRSTSSGSELKEKEISLVELISSIRKTEERIKMAMKEKKTGIAEQFTGYEKAVAEASGHGEHLQAFQEQLEEESLSGSTQGEKSSELEIAEEAYAGLQNTIDQWRWYLDSLLPGELGAVAEWIAQAEQWIGTSSKSWYQRTVAKKLVGLSGLPTESWRPGSADPPNSPPSLPTLERLTEEELRVFGEDNQKTNTVRENLRLILSNPSTIDKRVPQGMVDQLSVRLSSVADREPGCASVIRAAKSRRELLDLLYATKIRENEYTLNLQARRKTSVAGFERRLASWNAVADGSNTREDKDLVKEKLADYESCVQIEKIPEKLDQANSGVVKQYNKLVDLAEVDESILPANALKVVGSWVKDGELKWNSERASRVHELGELLKKRLGAWDTLIKNCDKIERWISEAERLVANGQEPPEERADLERWMDEAHEAAEVLGESADHHRLLMFERRLEQLNANHQQIKITETVKLRAAVQEERGKAERELNRHLQQVEAWIQSVDALFSPKSTTMPCLKVDCTEVNLNRIIAQLTELMKKEPQAQSHLHSATQAANNQALQPLEGTYRERLHTAQTRMVALSPSLSSKMADLRELLEKTHHIEANLEKIKDKVTRQETMNVNCSSDQSETEEVSPKILNDLAESREQTMAVMKEVEELERILHSDRNWELTNVFGLGVSHMKTRIREEQNRITEAENSFKREMNYLQELEDALCNAERTLEENEENLRRMAETAGKASKVELQKLLRTVEALRNKYEESKALRSRVGVLGSPKLSGPGSALRTQFDPATQAGLARRMDQLSNHYDRYGEQLEELQADVLAALDRIKSDEEEVTRSSQWITKQENRLGTLSAGPSALPLSPSGDSSSERGGIHERLEALAQWVNECRNFSNNLENDVVDYRAISALDQTDSSGDNFILVKRYHKLQANSKRLVNEGESQMKSLQTFSVNLEDAKNWLASARRTLTSINQKDDGVHDPDSFRSKLQMRQKQLEELRTNLSTGGDHVEGCKKEIQRLIEAGARQNTTAVVMVARKELSDFQNELEKLQREVEGGIKNTESKIARHTKLLSELNSEKEWLRDIEKQMPGSLASGLVEECTSNDLTLKTNSEIKKLTHLMNSLQTHGNQAYQHLRTSADQIGDQYTLAEVEDWYHQLQDLRERATHSTSKTTEIGKLLQEFQRQIEDLQNYIRDLESQRALAINVDVASKETNADRSEAAQTALKNSAEQIKSIMAKQPEAQLKLQNLKNLAQRITPKPTEAEEMEKAMQLFFTKLQQDYNLLVKDVSSVELLQSAIKEMNKLLDDISKQLESLDSCYPDLEMNDADGRGVVTVLRFYKNQHQTLKKLAAEFEPESGLSLARVQKLGEEIEEQLEQLDRAHPNATAPLRTVYRSQHDRISGLRSQLSDSLSARDKLISSLEAAIACYKAAKEHMTSIEKAYKELEKARSSSSAGVMIKSINELLYRVKSDGSATRNSLFEAVHAAVVNINNLTQKRQPGQSERIVSLISDLPRSFEEQIDSMQATLETLLKRYKMKAKSEQSLSFEVNDTIKELRAIIAQISKVEKRLESIVDLNELSKENDSLKDLIKDLGDQERRVANVHDEIRKSHLDNTEMATNVKQMDNLLSEAKAAVSSCTQLLEKRQSDANRFKQAIEHCADVIRQMEVHVDQILRGDVADSDRSPVRKSPYGRQASEVDSLIEEIRIAKEELSGKLCTNRTQFNTSDLVNAVDSLLQASNRLPRASIQSEWTQFMNKLERLLDKLTEEKNRQNQVAESFSSWDTEMRKVDQNIRDISRDIQNKSSMAVPEIELQQDLTFTTRYKILQEIEKIDSERFSTIDHDLKCLRQQMIDLHANSIDSDSKRLPDQGTMNDRLERAEENYSSLGKSIKGLLERYRGLVQEQDQSMKVLSDALRWAEQYEADVHELESQLPSATGKQKKPPTDSWLSSEMTKVQQLEKRRVEGERMIRELIGCYSKTQKGVNHAGTRELNRKLQDLDGVRLKRIEEELVRIRREKEHYEALIAELNQSVTQFEMRLDSLKRNDLRSVSPYPDVTVGKSRKHEEQRWTQLLNDMDKFKAGPLKEFQKREAQLLSVSDGSLFDDAREHLDQIYNEVSEHVEANTHLTAALGKFSQQLEEYEESVNKLGLKYSKLKENLQLPLGEASASLQQTPSEFCESIARTTENAQKRLATFQKDCVTQLADSWQQLVLQASAVSESIDANESHQNLRLLQEDVARIQAEAPEIIKEARELKSLWADHEAMFERNNKDIESLNKTGDFLTSATLMPTYFAPLMEEFTHQPTAEELTKETAENFKKITNLHSKYQQEINLVSKAQNELIDGLPIQENLSSQLDELMYHFYGLTTTSNEQDPADKMKLKSTVGLTRPNADQVVGRFKQHYQSSIQRLTQNANATQTKMTHFTHLSKGIRDLDRWQAEFYGLLKNWNPRVKPQGFGATVGSVTNSSQLKFCLDTGQAHAQSIREWGQQLQEVDQAKDTAEFVHSQLQRVSQIVQNANNQFRLLQAEADAQQEASKVASEELLTIRDWLDKWKDRFTGLRATSTATLSDSIVPEILRKKDTEIARLLDQGEDLANELKTRRILFEQQSGSWVNLAAVQPVHLNSLDQAFKNHGDALAEFISKLTQVKVQMAYVSTCLQRARQWIRETTEQLSKACEGRGPTRIPPNPLSGDISKTGRMLPHIPNSSQQIARTISPARPSISPTRIAPSRSATPTLANFVRNYGDRLDWLDKLLEEAGQTGSQILQDITSATDKLDADLSALRVDPSEIGIEVERLHEDLEQLLSAASRSRNDLEEILSLAVEFERSLLTWRKWYNGTVEDFKCLVRRSVVGFQSRTDSDQALDNEYTSMDIVRPVVELIQQHQVLQNDVANWKTEIIRMDTLSDDLYGRSKDSGMKQRYSQVVTQYESLWENCKNVLPKIQTLFMEERNFEQNLEELKLWVKRKSAEFPSSVDSTANQQELESRNKQIQEINSEIEAQQPKLLELSDKADRVCRAASNAALGLNNVLLLSSAHSSTEGRESPGTKGDVRSEKPFVRLDQQETRKETAGEHAKKQLSIMREMWRAMNQQVSQLVDRSNHTINQHTKFADLHDRLLSWLEACEHRVEQLDNGQAEIIRGRSSPLKGQSSKISDTAWNEYLDEYKSLLRETENKVPEYEQLEGDDVRCLSAQFVKMSKDTRDRFLRLRVHIQQRTNWLLNVQKNIEQHRQVAGEADRWMTNMNFKLMNPAYNQFSETSSPTAPVNNEPEERTGSSAGIRATVMTQQNAMIREIEVDGMRLVQKAHELAHAIVHSALSDINSQGQLSGACASTMCDLRESPFSQDALNTLLCAVRANNKPLGNIALQVLQRTRELEINHANLHSSAMALKNQISEQMARWKVYVEILQSAATFLISDLPNWWAQVYSPDSVQLNIVPTTTYEDLSVPYLNGQLEHQTITVGQEPLIVVADSLEEVKRQQASTTVMHSRLNTVKRDVTAAAYKVGMTPIGGPPTHSGSMMERRNGMPIAESEQISVGQLAMRVQSGIERENKKLENRIDKLRELRGQWERYTNERDLLRRWMNDRQTASNHLVELRSRSSDPNDEERRALEDFVATLREKQVQVNSLVKQHDELVRHNLNISDPVLEQLRSEYNLLLSRTEARLRKIELQKRTNEVEKLDQVLIPPEKLDALLHQSAKTVQHTRALNQLTKSVRKINEELISNQGEDRQSRLATQETLLRPISTESIRRNYPPYASSLWPSFNPPRFRENNIAAAPPRTLSDYRVNRPDPTNGSVRSRRWSGYQPTSKEETRARYTRNSGTRRPNSAALYSSHRPTEQNTWLKNLHVPSKEYVHKPEKENTAGKWEYSNNLLTTKPPAPSTMSSYPSTRHILQKSSEPRNTRVASSMIPTKRVRGFVDDSPLLHSGYPSRLTELTAPWRP</sequence>
<accession>A0AAV2T950</accession>
<feature type="coiled-coil region" evidence="7">
    <location>
        <begin position="2162"/>
        <end position="2192"/>
    </location>
</feature>
<dbReference type="GO" id="GO:0005737">
    <property type="term" value="C:cytoplasm"/>
    <property type="evidence" value="ECO:0007669"/>
    <property type="project" value="TreeGrafter"/>
</dbReference>
<feature type="region of interest" description="Disordered" evidence="8">
    <location>
        <begin position="331"/>
        <end position="352"/>
    </location>
</feature>
<feature type="region of interest" description="Disordered" evidence="8">
    <location>
        <begin position="3617"/>
        <end position="3656"/>
    </location>
</feature>
<dbReference type="SMART" id="SM00033">
    <property type="entry name" value="CH"/>
    <property type="match status" value="2"/>
</dbReference>
<name>A0AAV2T950_CALDB</name>
<dbReference type="Pfam" id="PF00307">
    <property type="entry name" value="CH"/>
    <property type="match status" value="2"/>
</dbReference>
<comment type="subcellular location">
    <subcellularLocation>
        <location evidence="1">Membrane</location>
    </subcellularLocation>
</comment>
<feature type="coiled-coil region" evidence="7">
    <location>
        <begin position="3091"/>
        <end position="3118"/>
    </location>
</feature>
<dbReference type="GO" id="GO:0034993">
    <property type="term" value="C:meiotic nuclear membrane microtubule tethering complex"/>
    <property type="evidence" value="ECO:0007669"/>
    <property type="project" value="TreeGrafter"/>
</dbReference>
<dbReference type="GO" id="GO:0005640">
    <property type="term" value="C:nuclear outer membrane"/>
    <property type="evidence" value="ECO:0007669"/>
    <property type="project" value="TreeGrafter"/>
</dbReference>
<feature type="coiled-coil region" evidence="7">
    <location>
        <begin position="1620"/>
        <end position="1665"/>
    </location>
</feature>
<evidence type="ECO:0000256" key="1">
    <source>
        <dbReference type="ARBA" id="ARBA00004370"/>
    </source>
</evidence>
<dbReference type="InterPro" id="IPR018159">
    <property type="entry name" value="Spectrin/alpha-actinin"/>
</dbReference>
<dbReference type="GO" id="GO:0051015">
    <property type="term" value="F:actin filament binding"/>
    <property type="evidence" value="ECO:0007669"/>
    <property type="project" value="TreeGrafter"/>
</dbReference>
<feature type="coiled-coil region" evidence="7">
    <location>
        <begin position="4123"/>
        <end position="4150"/>
    </location>
</feature>
<feature type="coiled-coil region" evidence="7">
    <location>
        <begin position="1231"/>
        <end position="1355"/>
    </location>
</feature>
<dbReference type="InterPro" id="IPR001715">
    <property type="entry name" value="CH_dom"/>
</dbReference>
<evidence type="ECO:0000259" key="9">
    <source>
        <dbReference type="PROSITE" id="PS50021"/>
    </source>
</evidence>
<evidence type="ECO:0000313" key="10">
    <source>
        <dbReference type="EMBL" id="CAL5132915.1"/>
    </source>
</evidence>
<feature type="region of interest" description="Disordered" evidence="8">
    <location>
        <begin position="3836"/>
        <end position="3855"/>
    </location>
</feature>
<dbReference type="PROSITE" id="PS00020">
    <property type="entry name" value="ACTININ_2"/>
    <property type="match status" value="1"/>
</dbReference>
<dbReference type="Gene3D" id="1.10.418.10">
    <property type="entry name" value="Calponin-like domain"/>
    <property type="match status" value="2"/>
</dbReference>
<organism evidence="10 11">
    <name type="scientific">Calicophoron daubneyi</name>
    <name type="common">Rumen fluke</name>
    <name type="synonym">Paramphistomum daubneyi</name>
    <dbReference type="NCBI Taxonomy" id="300641"/>
    <lineage>
        <taxon>Eukaryota</taxon>
        <taxon>Metazoa</taxon>
        <taxon>Spiralia</taxon>
        <taxon>Lophotrochozoa</taxon>
        <taxon>Platyhelminthes</taxon>
        <taxon>Trematoda</taxon>
        <taxon>Digenea</taxon>
        <taxon>Plagiorchiida</taxon>
        <taxon>Pronocephalata</taxon>
        <taxon>Paramphistomoidea</taxon>
        <taxon>Paramphistomidae</taxon>
        <taxon>Calicophoron</taxon>
    </lineage>
</organism>
<feature type="compositionally biased region" description="Basic and acidic residues" evidence="8">
    <location>
        <begin position="3620"/>
        <end position="3656"/>
    </location>
</feature>
<evidence type="ECO:0000256" key="4">
    <source>
        <dbReference type="ARBA" id="ARBA00022989"/>
    </source>
</evidence>
<keyword evidence="3" id="KW-0677">Repeat</keyword>
<protein>
    <recommendedName>
        <fullName evidence="9">Calponin-homology (CH) domain-containing protein</fullName>
    </recommendedName>
</protein>
<gene>
    <name evidence="10" type="ORF">CDAUBV1_LOCUS5798</name>
</gene>
<evidence type="ECO:0000313" key="11">
    <source>
        <dbReference type="Proteomes" id="UP001497525"/>
    </source>
</evidence>
<dbReference type="InterPro" id="IPR052403">
    <property type="entry name" value="LINC-complex_assoc"/>
</dbReference>
<evidence type="ECO:0000256" key="2">
    <source>
        <dbReference type="ARBA" id="ARBA00022692"/>
    </source>
</evidence>
<keyword evidence="5" id="KW-0472">Membrane</keyword>
<feature type="coiled-coil region" evidence="7">
    <location>
        <begin position="2716"/>
        <end position="2743"/>
    </location>
</feature>
<proteinExistence type="predicted"/>
<dbReference type="PANTHER" id="PTHR47535:SF1">
    <property type="entry name" value="NESPRIN-1"/>
    <property type="match status" value="1"/>
</dbReference>
<dbReference type="EMBL" id="CAXLJL010000145">
    <property type="protein sequence ID" value="CAL5132915.1"/>
    <property type="molecule type" value="Genomic_DNA"/>
</dbReference>
<dbReference type="SMART" id="SM00150">
    <property type="entry name" value="SPEC"/>
    <property type="match status" value="5"/>
</dbReference>
<dbReference type="InterPro" id="IPR001589">
    <property type="entry name" value="Actinin_actin-bd_CS"/>
</dbReference>
<evidence type="ECO:0000256" key="6">
    <source>
        <dbReference type="ARBA" id="ARBA00023203"/>
    </source>
</evidence>
<dbReference type="PROSITE" id="PS50021">
    <property type="entry name" value="CH"/>
    <property type="match status" value="2"/>
</dbReference>
<evidence type="ECO:0000256" key="5">
    <source>
        <dbReference type="ARBA" id="ARBA00023136"/>
    </source>
</evidence>
<dbReference type="Gene3D" id="1.20.58.60">
    <property type="match status" value="4"/>
</dbReference>
<dbReference type="FunFam" id="1.10.418.10:FF:000033">
    <property type="entry name" value="nesprin-1 isoform X1"/>
    <property type="match status" value="1"/>
</dbReference>
<dbReference type="PANTHER" id="PTHR47535">
    <property type="entry name" value="MUSCLE-SPECIFIC PROTEIN 300 KDA, ISOFORM G"/>
    <property type="match status" value="1"/>
</dbReference>
<dbReference type="SUPFAM" id="SSF46966">
    <property type="entry name" value="Spectrin repeat"/>
    <property type="match status" value="2"/>
</dbReference>
<feature type="coiled-coil region" evidence="7">
    <location>
        <begin position="2589"/>
        <end position="2630"/>
    </location>
</feature>
<comment type="caution">
    <text evidence="10">The sequence shown here is derived from an EMBL/GenBank/DDBJ whole genome shotgun (WGS) entry which is preliminary data.</text>
</comment>
<feature type="coiled-coil region" evidence="7">
    <location>
        <begin position="1390"/>
        <end position="1424"/>
    </location>
</feature>
<dbReference type="CDD" id="cd21243">
    <property type="entry name" value="CH_SYNE1_rpt2"/>
    <property type="match status" value="1"/>
</dbReference>
<feature type="coiled-coil region" evidence="7">
    <location>
        <begin position="610"/>
        <end position="637"/>
    </location>
</feature>
<evidence type="ECO:0000256" key="8">
    <source>
        <dbReference type="SAM" id="MobiDB-lite"/>
    </source>
</evidence>
<feature type="compositionally biased region" description="Polar residues" evidence="8">
    <location>
        <begin position="77"/>
        <end position="96"/>
    </location>
</feature>
<feature type="region of interest" description="Disordered" evidence="8">
    <location>
        <begin position="2514"/>
        <end position="2534"/>
    </location>
</feature>
<feature type="compositionally biased region" description="Low complexity" evidence="8">
    <location>
        <begin position="1442"/>
        <end position="1457"/>
    </location>
</feature>
<keyword evidence="2" id="KW-0812">Transmembrane</keyword>
<feature type="domain" description="Calponin-homology (CH)" evidence="9">
    <location>
        <begin position="492"/>
        <end position="597"/>
    </location>
</feature>
<dbReference type="InterPro" id="IPR047291">
    <property type="entry name" value="CH_SYNE1_rpt2"/>
</dbReference>
<dbReference type="GO" id="GO:0007097">
    <property type="term" value="P:nuclear migration"/>
    <property type="evidence" value="ECO:0007669"/>
    <property type="project" value="TreeGrafter"/>
</dbReference>
<feature type="region of interest" description="Disordered" evidence="8">
    <location>
        <begin position="1436"/>
        <end position="1462"/>
    </location>
</feature>
<keyword evidence="7" id="KW-0175">Coiled coil</keyword>
<dbReference type="PROSITE" id="PS00019">
    <property type="entry name" value="ACTININ_1"/>
    <property type="match status" value="1"/>
</dbReference>